<dbReference type="PANTHER" id="PTHR24012">
    <property type="entry name" value="RNA BINDING PROTEIN"/>
    <property type="match status" value="1"/>
</dbReference>
<organism evidence="4 5">
    <name type="scientific">Cyprinus carpio</name>
    <name type="common">Common carp</name>
    <dbReference type="NCBI Taxonomy" id="7962"/>
    <lineage>
        <taxon>Eukaryota</taxon>
        <taxon>Metazoa</taxon>
        <taxon>Chordata</taxon>
        <taxon>Craniata</taxon>
        <taxon>Vertebrata</taxon>
        <taxon>Euteleostomi</taxon>
        <taxon>Actinopterygii</taxon>
        <taxon>Neopterygii</taxon>
        <taxon>Teleostei</taxon>
        <taxon>Ostariophysi</taxon>
        <taxon>Cypriniformes</taxon>
        <taxon>Cyprinidae</taxon>
        <taxon>Cyprininae</taxon>
        <taxon>Cyprinus</taxon>
    </lineage>
</organism>
<feature type="region of interest" description="Disordered" evidence="3">
    <location>
        <begin position="354"/>
        <end position="386"/>
    </location>
</feature>
<dbReference type="InterPro" id="IPR035979">
    <property type="entry name" value="RBD_domain_sf"/>
</dbReference>
<feature type="region of interest" description="Disordered" evidence="3">
    <location>
        <begin position="22"/>
        <end position="52"/>
    </location>
</feature>
<keyword evidence="1" id="KW-0677">Repeat</keyword>
<evidence type="ECO:0000256" key="3">
    <source>
        <dbReference type="SAM" id="MobiDB-lite"/>
    </source>
</evidence>
<dbReference type="Proteomes" id="UP000694427">
    <property type="component" value="Unplaced"/>
</dbReference>
<evidence type="ECO:0000313" key="4">
    <source>
        <dbReference type="Ensembl" id="ENSCCRP00010074037.1"/>
    </source>
</evidence>
<gene>
    <name evidence="4" type="primary">LOC109053439</name>
</gene>
<proteinExistence type="predicted"/>
<feature type="compositionally biased region" description="Pro residues" evidence="3">
    <location>
        <begin position="22"/>
        <end position="35"/>
    </location>
</feature>
<keyword evidence="5" id="KW-1185">Reference proteome</keyword>
<feature type="compositionally biased region" description="Low complexity" evidence="3">
    <location>
        <begin position="36"/>
        <end position="51"/>
    </location>
</feature>
<dbReference type="SUPFAM" id="SSF54928">
    <property type="entry name" value="RNA-binding domain, RBD"/>
    <property type="match status" value="1"/>
</dbReference>
<protein>
    <submittedName>
        <fullName evidence="4">RNA binding motif, single stranded interacting protein 1a</fullName>
    </submittedName>
</protein>
<evidence type="ECO:0000256" key="1">
    <source>
        <dbReference type="ARBA" id="ARBA00022737"/>
    </source>
</evidence>
<dbReference type="InterPro" id="IPR012677">
    <property type="entry name" value="Nucleotide-bd_a/b_plait_sf"/>
</dbReference>
<dbReference type="Gene3D" id="3.30.70.330">
    <property type="match status" value="1"/>
</dbReference>
<dbReference type="Ensembl" id="ENSCCRT00010082023.1">
    <property type="protein sequence ID" value="ENSCCRP00010074037.1"/>
    <property type="gene ID" value="ENSCCRG00010031526.1"/>
</dbReference>
<keyword evidence="2" id="KW-0694">RNA-binding</keyword>
<accession>A0A8C1MAG4</accession>
<reference evidence="4" key="1">
    <citation type="submission" date="2025-08" db="UniProtKB">
        <authorList>
            <consortium name="Ensembl"/>
        </authorList>
    </citation>
    <scope>IDENTIFICATION</scope>
</reference>
<name>A0A8C1MAG4_CYPCA</name>
<evidence type="ECO:0000313" key="5">
    <source>
        <dbReference type="Proteomes" id="UP000694427"/>
    </source>
</evidence>
<dbReference type="InterPro" id="IPR000504">
    <property type="entry name" value="RRM_dom"/>
</dbReference>
<sequence>AIYQNLLNTLLKEKYLSSDIPPVAPPTLPMAPPSPSTNSSTNNSSSSSSTTGWEQLSKTNLYIRGLLPGTTDHDLVKLCQPLGYTFNQINTVPVLPVSAQKAVAALKTNGVQAQMAKQQEQDPTNLYLSNLPVSMDEQELENLLKPFGQVVSTRILRDTNGVSRGVGFARMESTEKCDAVISHFNGKFIKSSSGMLGASEPLLCKFADGGQKKRQSQAKYVPNGRTWTRDAEVRLSGMTLTYDPNTALQNGYYAAPYAMGNRLMAQPGVSQYISPISAYQVQNPSWMPHQPYIMQHPGAVLSPSMEHPMSLQPSAMLAPLTQQMGHLSLGGTATFIPANTAMPGAYIPQYAHIQPSAIPPEQESGVQPQDVSSSDPSSYPFQPNKQ</sequence>
<dbReference type="AlphaFoldDB" id="A0A8C1MAG4"/>
<reference evidence="4" key="2">
    <citation type="submission" date="2025-09" db="UniProtKB">
        <authorList>
            <consortium name="Ensembl"/>
        </authorList>
    </citation>
    <scope>IDENTIFICATION</scope>
</reference>
<feature type="compositionally biased region" description="Low complexity" evidence="3">
    <location>
        <begin position="366"/>
        <end position="378"/>
    </location>
</feature>
<dbReference type="CDD" id="cd12244">
    <property type="entry name" value="RRM2_MSSP"/>
    <property type="match status" value="1"/>
</dbReference>
<dbReference type="SMART" id="SM00360">
    <property type="entry name" value="RRM"/>
    <property type="match status" value="1"/>
</dbReference>
<dbReference type="GO" id="GO:0003723">
    <property type="term" value="F:RNA binding"/>
    <property type="evidence" value="ECO:0007669"/>
    <property type="project" value="UniProtKB-UniRule"/>
</dbReference>
<evidence type="ECO:0000256" key="2">
    <source>
        <dbReference type="ARBA" id="ARBA00022884"/>
    </source>
</evidence>
<dbReference type="Pfam" id="PF00076">
    <property type="entry name" value="RRM_1"/>
    <property type="match status" value="1"/>
</dbReference>
<dbReference type="FunFam" id="3.30.70.330:FF:000169">
    <property type="entry name" value="protein alan shepard isoform X4"/>
    <property type="match status" value="1"/>
</dbReference>
<dbReference type="PROSITE" id="PS50102">
    <property type="entry name" value="RRM"/>
    <property type="match status" value="1"/>
</dbReference>